<organism evidence="3 4">
    <name type="scientific">Galerina marginata (strain CBS 339.88)</name>
    <dbReference type="NCBI Taxonomy" id="685588"/>
    <lineage>
        <taxon>Eukaryota</taxon>
        <taxon>Fungi</taxon>
        <taxon>Dikarya</taxon>
        <taxon>Basidiomycota</taxon>
        <taxon>Agaricomycotina</taxon>
        <taxon>Agaricomycetes</taxon>
        <taxon>Agaricomycetidae</taxon>
        <taxon>Agaricales</taxon>
        <taxon>Agaricineae</taxon>
        <taxon>Strophariaceae</taxon>
        <taxon>Galerina</taxon>
    </lineage>
</organism>
<accession>A0A067TSF3</accession>
<gene>
    <name evidence="3" type="ORF">GALMADRAFT_274816</name>
</gene>
<dbReference type="EMBL" id="KL142367">
    <property type="protein sequence ID" value="KDR86155.1"/>
    <property type="molecule type" value="Genomic_DNA"/>
</dbReference>
<dbReference type="Proteomes" id="UP000027222">
    <property type="component" value="Unassembled WGS sequence"/>
</dbReference>
<keyword evidence="2" id="KW-0812">Transmembrane</keyword>
<dbReference type="AlphaFoldDB" id="A0A067TSF3"/>
<evidence type="ECO:0000256" key="1">
    <source>
        <dbReference type="SAM" id="MobiDB-lite"/>
    </source>
</evidence>
<keyword evidence="4" id="KW-1185">Reference proteome</keyword>
<evidence type="ECO:0000256" key="2">
    <source>
        <dbReference type="SAM" id="Phobius"/>
    </source>
</evidence>
<sequence>MPLSTSHPAQPSLTKNSDFGFWMDSLWSGDCGRASLGFWKRWRRAMFGIWKDGGWWGETGGGGGGESSLAWRSFLLRIWATENRRRVQASKNPSLNINLYPNTFDKQDSRRPVILLHLLASSRPINTPESSKPESGCVLCPESGERATSNLGINVPLPLALSLLRSSSVLGVCWTGEEKTGERRRGGVCGWGDDLAGFGQGEVGRSGSGSQSGRSSRGVKQGAEWAGALRMRLSCAVDMDAKTGDEEPMKAEQLLCSRFSSKCGLPVAGTDFKLKFRCGDQPLNGCHSGQPTYLAAHRLFSSSTGLDLMICLNFKLQTLTLGFDLNIKFPRTSRKLVWVEERIHQLAVVAALAALFAYCTPWLLLFLYLTSFDSTVHADQAAGAAGDDYIIWPINRIPEIPKVKSFSHPNLPS</sequence>
<proteinExistence type="predicted"/>
<protein>
    <submittedName>
        <fullName evidence="3">Uncharacterized protein</fullName>
    </submittedName>
</protein>
<feature type="region of interest" description="Disordered" evidence="1">
    <location>
        <begin position="200"/>
        <end position="219"/>
    </location>
</feature>
<keyword evidence="2" id="KW-0472">Membrane</keyword>
<evidence type="ECO:0000313" key="4">
    <source>
        <dbReference type="Proteomes" id="UP000027222"/>
    </source>
</evidence>
<feature type="transmembrane region" description="Helical" evidence="2">
    <location>
        <begin position="346"/>
        <end position="369"/>
    </location>
</feature>
<evidence type="ECO:0000313" key="3">
    <source>
        <dbReference type="EMBL" id="KDR86155.1"/>
    </source>
</evidence>
<dbReference type="HOGENOM" id="CLU_665716_0_0_1"/>
<reference evidence="4" key="1">
    <citation type="journal article" date="2014" name="Proc. Natl. Acad. Sci. U.S.A.">
        <title>Extensive sampling of basidiomycete genomes demonstrates inadequacy of the white-rot/brown-rot paradigm for wood decay fungi.</title>
        <authorList>
            <person name="Riley R."/>
            <person name="Salamov A.A."/>
            <person name="Brown D.W."/>
            <person name="Nagy L.G."/>
            <person name="Floudas D."/>
            <person name="Held B.W."/>
            <person name="Levasseur A."/>
            <person name="Lombard V."/>
            <person name="Morin E."/>
            <person name="Otillar R."/>
            <person name="Lindquist E.A."/>
            <person name="Sun H."/>
            <person name="LaButti K.M."/>
            <person name="Schmutz J."/>
            <person name="Jabbour D."/>
            <person name="Luo H."/>
            <person name="Baker S.E."/>
            <person name="Pisabarro A.G."/>
            <person name="Walton J.D."/>
            <person name="Blanchette R.A."/>
            <person name="Henrissat B."/>
            <person name="Martin F."/>
            <person name="Cullen D."/>
            <person name="Hibbett D.S."/>
            <person name="Grigoriev I.V."/>
        </authorList>
    </citation>
    <scope>NUCLEOTIDE SEQUENCE [LARGE SCALE GENOMIC DNA]</scope>
    <source>
        <strain evidence="4">CBS 339.88</strain>
    </source>
</reference>
<keyword evidence="2" id="KW-1133">Transmembrane helix</keyword>
<feature type="compositionally biased region" description="Low complexity" evidence="1">
    <location>
        <begin position="208"/>
        <end position="219"/>
    </location>
</feature>
<name>A0A067TSF3_GALM3</name>